<dbReference type="GO" id="GO:0005525">
    <property type="term" value="F:GTP binding"/>
    <property type="evidence" value="ECO:0007669"/>
    <property type="project" value="UniProtKB-KW"/>
</dbReference>
<dbReference type="InterPro" id="IPR003203">
    <property type="entry name" value="CobU/CobP"/>
</dbReference>
<sequence length="323" mass="34081">MTVDDAFTLTGPDGPLPRHLPAGYSLVETVYGTRVDGADGGRLLYASPGAPAEPPRDIGAPGTPVPEHQVDLALVDAAGAPETIGALRRAGVVGFTTAVVAVGGDHRVHSPAEFARRARLWGALAPSDGQDLTCPPATWPPPRVRGPYRVLITGGARSGKSTEAERRLLGEPDVLYLATGPAPDDDPAWAKRVAAHQERRPTWWRTAETLDAVEVLAQADGAVLLDCVGTWLSGTMAELGMWDEEAPGDAEDRLAARIDELVAVWRRCDAYVVAVTNEVGSGVVPATTSGGVFRDWLGRLNQLLSAECEEVVLATAGRVVQLP</sequence>
<keyword evidence="11" id="KW-0808">Transferase</keyword>
<evidence type="ECO:0000256" key="14">
    <source>
        <dbReference type="ARBA" id="ARBA00022840"/>
    </source>
</evidence>
<dbReference type="GO" id="GO:0043752">
    <property type="term" value="F:adenosylcobinamide kinase activity"/>
    <property type="evidence" value="ECO:0007669"/>
    <property type="project" value="UniProtKB-EC"/>
</dbReference>
<protein>
    <recommendedName>
        <fullName evidence="16">Adenosylcobinamide kinase</fullName>
        <ecNumber evidence="8">2.7.1.156</ecNumber>
        <ecNumber evidence="9">2.7.7.62</ecNumber>
    </recommendedName>
    <alternativeName>
        <fullName evidence="17">Adenosylcobinamide-phosphate guanylyltransferase</fullName>
    </alternativeName>
</protein>
<evidence type="ECO:0000256" key="5">
    <source>
        <dbReference type="ARBA" id="ARBA00004692"/>
    </source>
</evidence>
<keyword evidence="12" id="KW-0547">Nucleotide-binding</keyword>
<dbReference type="GO" id="GO:0009236">
    <property type="term" value="P:cobalamin biosynthetic process"/>
    <property type="evidence" value="ECO:0007669"/>
    <property type="project" value="UniProtKB-KW"/>
</dbReference>
<evidence type="ECO:0000256" key="10">
    <source>
        <dbReference type="ARBA" id="ARBA00022573"/>
    </source>
</evidence>
<dbReference type="EC" id="2.7.7.62" evidence="9"/>
<evidence type="ECO:0000256" key="2">
    <source>
        <dbReference type="ARBA" id="ARBA00000711"/>
    </source>
</evidence>
<dbReference type="Gene3D" id="3.40.50.300">
    <property type="entry name" value="P-loop containing nucleotide triphosphate hydrolases"/>
    <property type="match status" value="1"/>
</dbReference>
<comment type="similarity">
    <text evidence="7">Belongs to the CobU/CobP family.</text>
</comment>
<evidence type="ECO:0000256" key="15">
    <source>
        <dbReference type="ARBA" id="ARBA00023134"/>
    </source>
</evidence>
<keyword evidence="13" id="KW-0418">Kinase</keyword>
<gene>
    <name evidence="18" type="ORF">Nans01_04600</name>
</gene>
<accession>A0A9W6P2M3</accession>
<evidence type="ECO:0000256" key="13">
    <source>
        <dbReference type="ARBA" id="ARBA00022777"/>
    </source>
</evidence>
<dbReference type="AlphaFoldDB" id="A0A9W6P2M3"/>
<dbReference type="EC" id="2.7.1.156" evidence="8"/>
<comment type="pathway">
    <text evidence="5">Cofactor biosynthesis; adenosylcobalamin biosynthesis; adenosylcobalamin from cob(II)yrinate a,c-diamide: step 6/7.</text>
</comment>
<evidence type="ECO:0000256" key="9">
    <source>
        <dbReference type="ARBA" id="ARBA00012523"/>
    </source>
</evidence>
<comment type="catalytic activity">
    <reaction evidence="1">
        <text>adenosylcob(III)inamide + ATP = adenosylcob(III)inamide phosphate + ADP + H(+)</text>
        <dbReference type="Rhea" id="RHEA:15769"/>
        <dbReference type="ChEBI" id="CHEBI:2480"/>
        <dbReference type="ChEBI" id="CHEBI:15378"/>
        <dbReference type="ChEBI" id="CHEBI:30616"/>
        <dbReference type="ChEBI" id="CHEBI:58502"/>
        <dbReference type="ChEBI" id="CHEBI:456216"/>
        <dbReference type="EC" id="2.7.1.156"/>
    </reaction>
</comment>
<evidence type="ECO:0000256" key="4">
    <source>
        <dbReference type="ARBA" id="ARBA00003889"/>
    </source>
</evidence>
<keyword evidence="15" id="KW-0342">GTP-binding</keyword>
<proteinExistence type="inferred from homology"/>
<keyword evidence="14" id="KW-0067">ATP-binding</keyword>
<evidence type="ECO:0000256" key="12">
    <source>
        <dbReference type="ARBA" id="ARBA00022741"/>
    </source>
</evidence>
<dbReference type="PANTHER" id="PTHR34848:SF1">
    <property type="entry name" value="BIFUNCTIONAL ADENOSYLCOBALAMIN BIOSYNTHESIS PROTEIN COBU"/>
    <property type="match status" value="1"/>
</dbReference>
<organism evidence="18 19">
    <name type="scientific">Nocardiopsis ansamitocini</name>
    <dbReference type="NCBI Taxonomy" id="1670832"/>
    <lineage>
        <taxon>Bacteria</taxon>
        <taxon>Bacillati</taxon>
        <taxon>Actinomycetota</taxon>
        <taxon>Actinomycetes</taxon>
        <taxon>Streptosporangiales</taxon>
        <taxon>Nocardiopsidaceae</taxon>
        <taxon>Nocardiopsis</taxon>
    </lineage>
</organism>
<reference evidence="18" key="1">
    <citation type="submission" date="2023-02" db="EMBL/GenBank/DDBJ databases">
        <title>Nocardiopsis ansamitocini NBRC 112285.</title>
        <authorList>
            <person name="Ichikawa N."/>
            <person name="Sato H."/>
            <person name="Tonouchi N."/>
        </authorList>
    </citation>
    <scope>NUCLEOTIDE SEQUENCE</scope>
    <source>
        <strain evidence="18">NBRC 112285</strain>
    </source>
</reference>
<comment type="catalytic activity">
    <reaction evidence="2">
        <text>adenosylcob(III)inamide phosphate + GTP + H(+) = adenosylcob(III)inamide-GDP + diphosphate</text>
        <dbReference type="Rhea" id="RHEA:22712"/>
        <dbReference type="ChEBI" id="CHEBI:15378"/>
        <dbReference type="ChEBI" id="CHEBI:33019"/>
        <dbReference type="ChEBI" id="CHEBI:37565"/>
        <dbReference type="ChEBI" id="CHEBI:58502"/>
        <dbReference type="ChEBI" id="CHEBI:60487"/>
        <dbReference type="EC" id="2.7.7.62"/>
    </reaction>
</comment>
<dbReference type="SUPFAM" id="SSF52540">
    <property type="entry name" value="P-loop containing nucleoside triphosphate hydrolases"/>
    <property type="match status" value="1"/>
</dbReference>
<comment type="caution">
    <text evidence="18">The sequence shown here is derived from an EMBL/GenBank/DDBJ whole genome shotgun (WGS) entry which is preliminary data.</text>
</comment>
<evidence type="ECO:0000256" key="6">
    <source>
        <dbReference type="ARBA" id="ARBA00005159"/>
    </source>
</evidence>
<evidence type="ECO:0000256" key="7">
    <source>
        <dbReference type="ARBA" id="ARBA00007490"/>
    </source>
</evidence>
<dbReference type="PANTHER" id="PTHR34848">
    <property type="match status" value="1"/>
</dbReference>
<dbReference type="CDD" id="cd00544">
    <property type="entry name" value="CobU"/>
    <property type="match status" value="1"/>
</dbReference>
<evidence type="ECO:0000313" key="19">
    <source>
        <dbReference type="Proteomes" id="UP001165092"/>
    </source>
</evidence>
<evidence type="ECO:0000256" key="3">
    <source>
        <dbReference type="ARBA" id="ARBA00001522"/>
    </source>
</evidence>
<dbReference type="GO" id="GO:0005524">
    <property type="term" value="F:ATP binding"/>
    <property type="evidence" value="ECO:0007669"/>
    <property type="project" value="UniProtKB-KW"/>
</dbReference>
<evidence type="ECO:0000313" key="18">
    <source>
        <dbReference type="EMBL" id="GLU46109.1"/>
    </source>
</evidence>
<keyword evidence="10" id="KW-0169">Cobalamin biosynthesis</keyword>
<evidence type="ECO:0000256" key="8">
    <source>
        <dbReference type="ARBA" id="ARBA00012016"/>
    </source>
</evidence>
<comment type="pathway">
    <text evidence="6">Cofactor biosynthesis; adenosylcobalamin biosynthesis; adenosylcobalamin from cob(II)yrinate a,c-diamide: step 5/7.</text>
</comment>
<name>A0A9W6P2M3_9ACTN</name>
<keyword evidence="19" id="KW-1185">Reference proteome</keyword>
<comment type="function">
    <text evidence="4">Catalyzes ATP-dependent phosphorylation of adenosylcobinamide and addition of GMP to adenosylcobinamide phosphate.</text>
</comment>
<evidence type="ECO:0000256" key="17">
    <source>
        <dbReference type="ARBA" id="ARBA00030571"/>
    </source>
</evidence>
<dbReference type="EMBL" id="BSQG01000001">
    <property type="protein sequence ID" value="GLU46109.1"/>
    <property type="molecule type" value="Genomic_DNA"/>
</dbReference>
<dbReference type="GO" id="GO:0008820">
    <property type="term" value="F:cobinamide phosphate guanylyltransferase activity"/>
    <property type="evidence" value="ECO:0007669"/>
    <property type="project" value="UniProtKB-EC"/>
</dbReference>
<dbReference type="InterPro" id="IPR027417">
    <property type="entry name" value="P-loop_NTPase"/>
</dbReference>
<dbReference type="Proteomes" id="UP001165092">
    <property type="component" value="Unassembled WGS sequence"/>
</dbReference>
<comment type="catalytic activity">
    <reaction evidence="3">
        <text>adenosylcob(III)inamide + GTP = adenosylcob(III)inamide phosphate + GDP + H(+)</text>
        <dbReference type="Rhea" id="RHEA:15765"/>
        <dbReference type="ChEBI" id="CHEBI:2480"/>
        <dbReference type="ChEBI" id="CHEBI:15378"/>
        <dbReference type="ChEBI" id="CHEBI:37565"/>
        <dbReference type="ChEBI" id="CHEBI:58189"/>
        <dbReference type="ChEBI" id="CHEBI:58502"/>
        <dbReference type="EC" id="2.7.1.156"/>
    </reaction>
</comment>
<evidence type="ECO:0000256" key="16">
    <source>
        <dbReference type="ARBA" id="ARBA00029570"/>
    </source>
</evidence>
<evidence type="ECO:0000256" key="11">
    <source>
        <dbReference type="ARBA" id="ARBA00022679"/>
    </source>
</evidence>
<evidence type="ECO:0000256" key="1">
    <source>
        <dbReference type="ARBA" id="ARBA00000312"/>
    </source>
</evidence>
<dbReference type="RefSeq" id="WP_285756967.1">
    <property type="nucleotide sequence ID" value="NZ_BSQG01000001.1"/>
</dbReference>
<dbReference type="Pfam" id="PF02283">
    <property type="entry name" value="CobU"/>
    <property type="match status" value="1"/>
</dbReference>